<reference evidence="1 2" key="1">
    <citation type="submission" date="2018-05" db="EMBL/GenBank/DDBJ databases">
        <title>Evolution of small genomes with special reference to Mycobacterium leprae.</title>
        <authorList>
            <person name="Mohanty P.S."/>
            <person name="Bansal A.K."/>
            <person name="Gupta U.D."/>
            <person name="Naaz F."/>
            <person name="Dwivedi V.D."/>
            <person name="Singh H."/>
            <person name="Gupta G."/>
            <person name="Sharma S."/>
            <person name="Arora M."/>
        </authorList>
    </citation>
    <scope>NUCLEOTIDE SEQUENCE [LARGE SCALE GENOMIC DNA]</scope>
    <source>
        <strain evidence="1 2">MRHRU-235-G</strain>
    </source>
</reference>
<evidence type="ECO:0000313" key="1">
    <source>
        <dbReference type="EMBL" id="AWV47469.1"/>
    </source>
</evidence>
<name>A0AAD0P7E6_MYCLR</name>
<dbReference type="AlphaFoldDB" id="A0AAD0P7E6"/>
<accession>A0AAD0P7E6</accession>
<dbReference type="EMBL" id="CP029543">
    <property type="protein sequence ID" value="AWV47469.1"/>
    <property type="molecule type" value="Genomic_DNA"/>
</dbReference>
<dbReference type="Proteomes" id="UP000249682">
    <property type="component" value="Chromosome"/>
</dbReference>
<gene>
    <name evidence="1" type="ORF">DIJ64_03285</name>
</gene>
<evidence type="ECO:0000313" key="2">
    <source>
        <dbReference type="Proteomes" id="UP000249682"/>
    </source>
</evidence>
<sequence>MVSTGSCFARPYRLRAEEMSGQVSGFRAGHRTFGSQTALETNTVMVGQPVWFAASSTRLASYDLI</sequence>
<protein>
    <submittedName>
        <fullName evidence="1">Uncharacterized protein</fullName>
    </submittedName>
</protein>
<proteinExistence type="predicted"/>
<organism evidence="1 2">
    <name type="scientific">Mycobacterium leprae</name>
    <dbReference type="NCBI Taxonomy" id="1769"/>
    <lineage>
        <taxon>Bacteria</taxon>
        <taxon>Bacillati</taxon>
        <taxon>Actinomycetota</taxon>
        <taxon>Actinomycetes</taxon>
        <taxon>Mycobacteriales</taxon>
        <taxon>Mycobacteriaceae</taxon>
        <taxon>Mycobacterium</taxon>
    </lineage>
</organism>